<accession>A0AAE4Q9N4</accession>
<organism evidence="1 2">
    <name type="scientific">Streptococcus canis</name>
    <dbReference type="NCBI Taxonomy" id="1329"/>
    <lineage>
        <taxon>Bacteria</taxon>
        <taxon>Bacillati</taxon>
        <taxon>Bacillota</taxon>
        <taxon>Bacilli</taxon>
        <taxon>Lactobacillales</taxon>
        <taxon>Streptococcaceae</taxon>
        <taxon>Streptococcus</taxon>
    </lineage>
</organism>
<name>A0AAE4Q9N4_STRCB</name>
<comment type="caution">
    <text evidence="1">The sequence shown here is derived from an EMBL/GenBank/DDBJ whole genome shotgun (WGS) entry which is preliminary data.</text>
</comment>
<protein>
    <recommendedName>
        <fullName evidence="3">AP2 domain-containing protein</fullName>
    </recommendedName>
</protein>
<dbReference type="RefSeq" id="WP_317610608.1">
    <property type="nucleotide sequence ID" value="NZ_JAGQEX010000031.1"/>
</dbReference>
<reference evidence="1" key="1">
    <citation type="submission" date="2021-04" db="EMBL/GenBank/DDBJ databases">
        <title>Draft genomes of 20 S. canis strains.</title>
        <authorList>
            <person name="Pagnossin D."/>
            <person name="Weir W."/>
            <person name="Smith A."/>
            <person name="Ure R."/>
            <person name="Oravcova K."/>
        </authorList>
    </citation>
    <scope>NUCLEOTIDE SEQUENCE</scope>
    <source>
        <strain evidence="1">284</strain>
    </source>
</reference>
<dbReference type="Proteomes" id="UP001186118">
    <property type="component" value="Unassembled WGS sequence"/>
</dbReference>
<evidence type="ECO:0000313" key="2">
    <source>
        <dbReference type="Proteomes" id="UP001186118"/>
    </source>
</evidence>
<dbReference type="EMBL" id="JAGQEX010000031">
    <property type="protein sequence ID" value="MDV5977923.1"/>
    <property type="molecule type" value="Genomic_DNA"/>
</dbReference>
<evidence type="ECO:0008006" key="3">
    <source>
        <dbReference type="Google" id="ProtNLM"/>
    </source>
</evidence>
<evidence type="ECO:0000313" key="1">
    <source>
        <dbReference type="EMBL" id="MDV5977923.1"/>
    </source>
</evidence>
<dbReference type="AlphaFoldDB" id="A0AAE4Q9N4"/>
<sequence>MVRKNKKQKLPEFITFNEKNKEYIFKRVYKKESVSKGRKNLDDIIAISKLVDDYINIFDRLPRDLGNDNVKIDYDNILGKRFGELFIKGIILVNNRRKLWCVCSCGKERYYNPADIVRGKIKSCGHLEGFALKQKNAELKEIQRNKDVALSSNKSTGQKYISFNKGKNAFDFEIKRSGIRLRNRFKTLDQAIDYKYKVLDYIKRHDGKLPEKEDIK</sequence>
<proteinExistence type="predicted"/>
<gene>
    <name evidence="1" type="ORF">KB584_10820</name>
</gene>